<keyword evidence="2" id="KW-0479">Metal-binding</keyword>
<sequence length="248" mass="28544">MFNYISKCFSRITKRESREIKLLMLGVDNAGKSTIINDLKGEAKEPTIPTIGFSSAEFKLLNFKVTAYDVGGGPRIRGIWKDYYAEIYGVVYVIDASDRERIADSRTVLREAFSDSRLAGKPFVVFANKQDIDGALSEEDIELQFELEQLAMKCGSRYKVFQCTALLNGGRKVDSQLKKGLSWLLQTMNEDFPTLQERVLKEMEIQKEADKKERAERMERVRKNREERFVGHISFIIRFIMYVCSTSE</sequence>
<gene>
    <name evidence="4" type="ORF">PACLA_8A026741</name>
</gene>
<accession>A0A6S7FMC2</accession>
<dbReference type="InterPro" id="IPR006689">
    <property type="entry name" value="Small_GTPase_ARF/SAR"/>
</dbReference>
<keyword evidence="5" id="KW-1185">Reference proteome</keyword>
<evidence type="ECO:0000313" key="4">
    <source>
        <dbReference type="EMBL" id="CAB3980905.1"/>
    </source>
</evidence>
<dbReference type="GO" id="GO:0005525">
    <property type="term" value="F:GTP binding"/>
    <property type="evidence" value="ECO:0007669"/>
    <property type="project" value="UniProtKB-KW"/>
</dbReference>
<keyword evidence="1 3" id="KW-0342">GTP-binding</keyword>
<dbReference type="PANTHER" id="PTHR46090:SF2">
    <property type="entry name" value="ADP-RIBOSYLATION FACTOR-LIKE PROTEIN 13B"/>
    <property type="match status" value="1"/>
</dbReference>
<reference evidence="4" key="1">
    <citation type="submission" date="2020-04" db="EMBL/GenBank/DDBJ databases">
        <authorList>
            <person name="Alioto T."/>
            <person name="Alioto T."/>
            <person name="Gomez Garrido J."/>
        </authorList>
    </citation>
    <scope>NUCLEOTIDE SEQUENCE</scope>
    <source>
        <strain evidence="4">A484AB</strain>
    </source>
</reference>
<dbReference type="SMART" id="SM00177">
    <property type="entry name" value="ARF"/>
    <property type="match status" value="1"/>
</dbReference>
<proteinExistence type="inferred from homology"/>
<dbReference type="PANTHER" id="PTHR46090">
    <property type="entry name" value="ADP-RIBOSYLATION FACTOR-LIKE PROTEIN 13B"/>
    <property type="match status" value="1"/>
</dbReference>
<protein>
    <submittedName>
        <fullName evidence="4">ADP-ribosylation factor 13B isoform X2</fullName>
    </submittedName>
</protein>
<comment type="similarity">
    <text evidence="3">Belongs to the small GTPase superfamily. Arf family.</text>
</comment>
<dbReference type="EMBL" id="CACRXK020000335">
    <property type="protein sequence ID" value="CAB3980905.1"/>
    <property type="molecule type" value="Genomic_DNA"/>
</dbReference>
<dbReference type="OrthoDB" id="14717at2759"/>
<dbReference type="Proteomes" id="UP001152795">
    <property type="component" value="Unassembled WGS sequence"/>
</dbReference>
<dbReference type="PRINTS" id="PR00328">
    <property type="entry name" value="SAR1GTPBP"/>
</dbReference>
<feature type="binding site" evidence="1">
    <location>
        <begin position="128"/>
        <end position="131"/>
    </location>
    <ligand>
        <name>GTP</name>
        <dbReference type="ChEBI" id="CHEBI:37565"/>
    </ligand>
</feature>
<feature type="binding site" evidence="1">
    <location>
        <begin position="26"/>
        <end position="33"/>
    </location>
    <ligand>
        <name>GTP</name>
        <dbReference type="ChEBI" id="CHEBI:37565"/>
    </ligand>
</feature>
<dbReference type="SUPFAM" id="SSF52540">
    <property type="entry name" value="P-loop containing nucleoside triphosphate hydrolases"/>
    <property type="match status" value="1"/>
</dbReference>
<evidence type="ECO:0000256" key="1">
    <source>
        <dbReference type="PIRSR" id="PIRSR606689-1"/>
    </source>
</evidence>
<feature type="binding site" evidence="2">
    <location>
        <position position="50"/>
    </location>
    <ligand>
        <name>Mg(2+)</name>
        <dbReference type="ChEBI" id="CHEBI:18420"/>
    </ligand>
</feature>
<dbReference type="SMART" id="SM00178">
    <property type="entry name" value="SAR"/>
    <property type="match status" value="1"/>
</dbReference>
<dbReference type="InterPro" id="IPR005225">
    <property type="entry name" value="Small_GTP-bd"/>
</dbReference>
<keyword evidence="1 3" id="KW-0547">Nucleotide-binding</keyword>
<dbReference type="PROSITE" id="PS51417">
    <property type="entry name" value="ARF"/>
    <property type="match status" value="1"/>
</dbReference>
<dbReference type="CDD" id="cd00878">
    <property type="entry name" value="Arf_Arl"/>
    <property type="match status" value="1"/>
</dbReference>
<evidence type="ECO:0000313" key="5">
    <source>
        <dbReference type="Proteomes" id="UP001152795"/>
    </source>
</evidence>
<evidence type="ECO:0000256" key="3">
    <source>
        <dbReference type="RuleBase" id="RU003925"/>
    </source>
</evidence>
<feature type="binding site" evidence="1">
    <location>
        <position position="72"/>
    </location>
    <ligand>
        <name>GTP</name>
        <dbReference type="ChEBI" id="CHEBI:37565"/>
    </ligand>
</feature>
<dbReference type="InterPro" id="IPR051995">
    <property type="entry name" value="Ciliary_GTPase"/>
</dbReference>
<comment type="caution">
    <text evidence="4">The sequence shown here is derived from an EMBL/GenBank/DDBJ whole genome shotgun (WGS) entry which is preliminary data.</text>
</comment>
<dbReference type="GO" id="GO:0003924">
    <property type="term" value="F:GTPase activity"/>
    <property type="evidence" value="ECO:0007669"/>
    <property type="project" value="InterPro"/>
</dbReference>
<name>A0A6S7FMC2_PARCT</name>
<dbReference type="AlphaFoldDB" id="A0A6S7FMC2"/>
<dbReference type="InterPro" id="IPR027417">
    <property type="entry name" value="P-loop_NTPase"/>
</dbReference>
<organism evidence="4 5">
    <name type="scientific">Paramuricea clavata</name>
    <name type="common">Red gorgonian</name>
    <name type="synonym">Violescent sea-whip</name>
    <dbReference type="NCBI Taxonomy" id="317549"/>
    <lineage>
        <taxon>Eukaryota</taxon>
        <taxon>Metazoa</taxon>
        <taxon>Cnidaria</taxon>
        <taxon>Anthozoa</taxon>
        <taxon>Octocorallia</taxon>
        <taxon>Malacalcyonacea</taxon>
        <taxon>Plexauridae</taxon>
        <taxon>Paramuricea</taxon>
    </lineage>
</organism>
<dbReference type="GO" id="GO:0046872">
    <property type="term" value="F:metal ion binding"/>
    <property type="evidence" value="ECO:0007669"/>
    <property type="project" value="UniProtKB-KW"/>
</dbReference>
<feature type="binding site" evidence="2">
    <location>
        <position position="33"/>
    </location>
    <ligand>
        <name>Mg(2+)</name>
        <dbReference type="ChEBI" id="CHEBI:18420"/>
    </ligand>
</feature>
<dbReference type="NCBIfam" id="TIGR00231">
    <property type="entry name" value="small_GTP"/>
    <property type="match status" value="1"/>
</dbReference>
<dbReference type="Pfam" id="PF00025">
    <property type="entry name" value="Arf"/>
    <property type="match status" value="1"/>
</dbReference>
<dbReference type="Gene3D" id="3.40.50.300">
    <property type="entry name" value="P-loop containing nucleotide triphosphate hydrolases"/>
    <property type="match status" value="1"/>
</dbReference>
<keyword evidence="2" id="KW-0460">Magnesium</keyword>
<evidence type="ECO:0000256" key="2">
    <source>
        <dbReference type="PIRSR" id="PIRSR606689-2"/>
    </source>
</evidence>